<reference evidence="2 3" key="1">
    <citation type="submission" date="2020-01" db="EMBL/GenBank/DDBJ databases">
        <title>Insect and environment-associated Actinomycetes.</title>
        <authorList>
            <person name="Currrie C."/>
            <person name="Chevrette M."/>
            <person name="Carlson C."/>
            <person name="Stubbendieck R."/>
            <person name="Wendt-Pienkowski E."/>
        </authorList>
    </citation>
    <scope>NUCLEOTIDE SEQUENCE [LARGE SCALE GENOMIC DNA]</scope>
    <source>
        <strain evidence="2 3">SID7903</strain>
    </source>
</reference>
<keyword evidence="1" id="KW-1133">Transmembrane helix</keyword>
<dbReference type="Proteomes" id="UP000470951">
    <property type="component" value="Unassembled WGS sequence"/>
</dbReference>
<sequence length="62" mass="6646">MSDTAARRALLVVFAGLALTVLGTSVDTYTHRPVWRVLAVVGALVQAAGWVLYFRRTRGGAS</sequence>
<proteinExistence type="predicted"/>
<feature type="transmembrane region" description="Helical" evidence="1">
    <location>
        <begin position="33"/>
        <end position="54"/>
    </location>
</feature>
<keyword evidence="1" id="KW-0812">Transmembrane</keyword>
<evidence type="ECO:0000256" key="1">
    <source>
        <dbReference type="SAM" id="Phobius"/>
    </source>
</evidence>
<dbReference type="EMBL" id="JAAGMS010000224">
    <property type="protein sequence ID" value="NEC00341.1"/>
    <property type="molecule type" value="Genomic_DNA"/>
</dbReference>
<organism evidence="2 3">
    <name type="scientific">Streptomyces anulatus</name>
    <name type="common">Streptomyces chrysomallus</name>
    <dbReference type="NCBI Taxonomy" id="1892"/>
    <lineage>
        <taxon>Bacteria</taxon>
        <taxon>Bacillati</taxon>
        <taxon>Actinomycetota</taxon>
        <taxon>Actinomycetes</taxon>
        <taxon>Kitasatosporales</taxon>
        <taxon>Streptomycetaceae</taxon>
        <taxon>Streptomyces</taxon>
    </lineage>
</organism>
<protein>
    <submittedName>
        <fullName evidence="2">Uncharacterized protein</fullName>
    </submittedName>
</protein>
<dbReference type="AlphaFoldDB" id="A0A7K3RDW1"/>
<dbReference type="RefSeq" id="WP_164216830.1">
    <property type="nucleotide sequence ID" value="NZ_JAAGMS010000224.1"/>
</dbReference>
<evidence type="ECO:0000313" key="3">
    <source>
        <dbReference type="Proteomes" id="UP000470951"/>
    </source>
</evidence>
<evidence type="ECO:0000313" key="2">
    <source>
        <dbReference type="EMBL" id="NEC00341.1"/>
    </source>
</evidence>
<name>A0A7K3RDW1_STRAQ</name>
<comment type="caution">
    <text evidence="2">The sequence shown here is derived from an EMBL/GenBank/DDBJ whole genome shotgun (WGS) entry which is preliminary data.</text>
</comment>
<keyword evidence="1" id="KW-0472">Membrane</keyword>
<gene>
    <name evidence="2" type="ORF">G3I58_20525</name>
</gene>
<accession>A0A7K3RDW1</accession>